<name>M6DDF1_9LEPT</name>
<dbReference type="InterPro" id="IPR016181">
    <property type="entry name" value="Acyl_CoA_acyltransferase"/>
</dbReference>
<dbReference type="GO" id="GO:0009252">
    <property type="term" value="P:peptidoglycan biosynthetic process"/>
    <property type="evidence" value="ECO:0007669"/>
    <property type="project" value="UniProtKB-KW"/>
</dbReference>
<evidence type="ECO:0000256" key="4">
    <source>
        <dbReference type="ARBA" id="ARBA00022984"/>
    </source>
</evidence>
<protein>
    <submittedName>
        <fullName evidence="8">Acetyltransferase (GNAT) domain protein</fullName>
    </submittedName>
</protein>
<gene>
    <name evidence="8" type="ORF">LEP1GSC194_0262</name>
</gene>
<evidence type="ECO:0000256" key="5">
    <source>
        <dbReference type="ARBA" id="ARBA00023315"/>
    </source>
</evidence>
<keyword evidence="4" id="KW-0573">Peptidoglycan synthesis</keyword>
<dbReference type="PROSITE" id="PS51191">
    <property type="entry name" value="FEMABX"/>
    <property type="match status" value="1"/>
</dbReference>
<reference evidence="8 9" key="1">
    <citation type="submission" date="2013-01" db="EMBL/GenBank/DDBJ databases">
        <authorList>
            <person name="Harkins D.M."/>
            <person name="Durkin A.S."/>
            <person name="Brinkac L.M."/>
            <person name="Haft D.H."/>
            <person name="Selengut J.D."/>
            <person name="Sanka R."/>
            <person name="DePew J."/>
            <person name="Purushe J."/>
            <person name="Galloway R.L."/>
            <person name="Vinetz J.M."/>
            <person name="Sutton G.G."/>
            <person name="Nierman W.C."/>
            <person name="Fouts D.E."/>
        </authorList>
    </citation>
    <scope>NUCLEOTIDE SEQUENCE [LARGE SCALE GENOMIC DNA]</scope>
    <source>
        <strain evidence="8 9">79601</strain>
    </source>
</reference>
<dbReference type="GO" id="GO:0071555">
    <property type="term" value="P:cell wall organization"/>
    <property type="evidence" value="ECO:0007669"/>
    <property type="project" value="UniProtKB-KW"/>
</dbReference>
<comment type="similarity">
    <text evidence="1">Belongs to the FemABX family.</text>
</comment>
<dbReference type="Gene3D" id="3.40.640.10">
    <property type="entry name" value="Type I PLP-dependent aspartate aminotransferase-like (Major domain)"/>
    <property type="match status" value="1"/>
</dbReference>
<dbReference type="SUPFAM" id="SSF55729">
    <property type="entry name" value="Acyl-CoA N-acyltransferases (Nat)"/>
    <property type="match status" value="2"/>
</dbReference>
<dbReference type="Gene3D" id="3.40.630.30">
    <property type="match status" value="2"/>
</dbReference>
<dbReference type="InterPro" id="IPR050644">
    <property type="entry name" value="PG_Glycine_Bridge_Synth"/>
</dbReference>
<dbReference type="InterPro" id="IPR015421">
    <property type="entry name" value="PyrdxlP-dep_Trfase_major"/>
</dbReference>
<dbReference type="InterPro" id="IPR003447">
    <property type="entry name" value="FEMABX"/>
</dbReference>
<dbReference type="EMBL" id="ANIK01000017">
    <property type="protein sequence ID" value="EMJ96550.1"/>
    <property type="molecule type" value="Genomic_DNA"/>
</dbReference>
<organism evidence="8 9">
    <name type="scientific">Leptospira alstonii serovar Sichuan str. 79601</name>
    <dbReference type="NCBI Taxonomy" id="1218565"/>
    <lineage>
        <taxon>Bacteria</taxon>
        <taxon>Pseudomonadati</taxon>
        <taxon>Spirochaetota</taxon>
        <taxon>Spirochaetia</taxon>
        <taxon>Leptospirales</taxon>
        <taxon>Leptospiraceae</taxon>
        <taxon>Leptospira</taxon>
    </lineage>
</organism>
<dbReference type="SUPFAM" id="SSF53383">
    <property type="entry name" value="PLP-dependent transferases"/>
    <property type="match status" value="1"/>
</dbReference>
<evidence type="ECO:0000256" key="6">
    <source>
        <dbReference type="ARBA" id="ARBA00023316"/>
    </source>
</evidence>
<evidence type="ECO:0000256" key="1">
    <source>
        <dbReference type="ARBA" id="ARBA00009943"/>
    </source>
</evidence>
<dbReference type="PANTHER" id="PTHR36174">
    <property type="entry name" value="LIPID II:GLYCINE GLYCYLTRANSFERASE"/>
    <property type="match status" value="1"/>
</dbReference>
<evidence type="ECO:0000256" key="3">
    <source>
        <dbReference type="ARBA" id="ARBA00022960"/>
    </source>
</evidence>
<keyword evidence="6" id="KW-0961">Cell wall biogenesis/degradation</keyword>
<dbReference type="GO" id="GO:0008360">
    <property type="term" value="P:regulation of cell shape"/>
    <property type="evidence" value="ECO:0007669"/>
    <property type="project" value="UniProtKB-KW"/>
</dbReference>
<feature type="domain" description="BioF2-like acetyltransferase" evidence="7">
    <location>
        <begin position="542"/>
        <end position="677"/>
    </location>
</feature>
<evidence type="ECO:0000313" key="8">
    <source>
        <dbReference type="EMBL" id="EMJ96550.1"/>
    </source>
</evidence>
<dbReference type="InterPro" id="IPR038740">
    <property type="entry name" value="BioF2-like_GNAT_dom"/>
</dbReference>
<dbReference type="GO" id="GO:0016755">
    <property type="term" value="F:aminoacyltransferase activity"/>
    <property type="evidence" value="ECO:0007669"/>
    <property type="project" value="InterPro"/>
</dbReference>
<accession>M6DDF1</accession>
<sequence length="703" mass="82477">MGIGLMFLLAPLPSWKNLFSLFSLKKIDINSLSKVWANPSDVSMWFSKSAWSFLAIAVWKQIKSNQKEITFWLPDYFCNSSLFLLRTKDIRFVFYPIQENREPDYTVCKELAKNNTMDVFVLVHYFGKPSDANRAFEFCRSRNAVLIEDAAHVLKPIKGVGEKGDFILYSPHKHLPIPDGAVMVVRNSGPFQITWDQNEESRIKKTLTEYFKRNRNSRFFLCKWILKRFLQKLGFRNRKPSQNNFLYDTSAEIVMYPFFSSVARKMLSELVPRIGEIAKKKIRIQMIWDEILSNRYQFRNDRKSDKTWVPYLSEYSLDSIEAANSMFRTLSVDKFPISTWPDLPPEILENPVKHRIAIQLRRSCFFLTVHQSLSESKISRILSFKKSNLPSKIEVQELDSNSWDHELNLIEHVNLLQSWHYGEAKRINEAWNPKRILLKFEEKKIALVQILSKRYFFFFQIFRINRGPLFYPNITVEEERAVLVFLSKYASLNRGSVLFFNPEMNLNGRDLISIYENGFVRRNQISWSSSYIDLSLSKEELRKNLDGKWRNMLNAAEKNELGLEISNSDKNFQWMLEKYSELMVKKDFAGISVSFLKTLRECFPEKEKPLLLIATRNGQKVACICLTLSNRTGMYLVGWNGEEGRKLKANQFLLWNVISELKDRGYRWFDLGGIDEENTPTVAEFKLGINGERYELAGEFWKI</sequence>
<keyword evidence="5" id="KW-0012">Acyltransferase</keyword>
<evidence type="ECO:0000313" key="9">
    <source>
        <dbReference type="Proteomes" id="UP000011988"/>
    </source>
</evidence>
<proteinExistence type="inferred from homology"/>
<keyword evidence="3" id="KW-0133">Cell shape</keyword>
<dbReference type="Pfam" id="PF13480">
    <property type="entry name" value="Acetyltransf_6"/>
    <property type="match status" value="1"/>
</dbReference>
<dbReference type="InterPro" id="IPR015424">
    <property type="entry name" value="PyrdxlP-dep_Trfase"/>
</dbReference>
<comment type="caution">
    <text evidence="8">The sequence shown here is derived from an EMBL/GenBank/DDBJ whole genome shotgun (WGS) entry which is preliminary data.</text>
</comment>
<dbReference type="AlphaFoldDB" id="M6DDF1"/>
<evidence type="ECO:0000256" key="2">
    <source>
        <dbReference type="ARBA" id="ARBA00022679"/>
    </source>
</evidence>
<evidence type="ECO:0000259" key="7">
    <source>
        <dbReference type="Pfam" id="PF13480"/>
    </source>
</evidence>
<dbReference type="PANTHER" id="PTHR36174:SF1">
    <property type="entry name" value="LIPID II:GLYCINE GLYCYLTRANSFERASE"/>
    <property type="match status" value="1"/>
</dbReference>
<dbReference type="PATRIC" id="fig|1218565.3.peg.1071"/>
<dbReference type="Proteomes" id="UP000011988">
    <property type="component" value="Unassembled WGS sequence"/>
</dbReference>
<keyword evidence="2 8" id="KW-0808">Transferase</keyword>